<dbReference type="CDD" id="cd06265">
    <property type="entry name" value="RNase_A_canonical"/>
    <property type="match status" value="1"/>
</dbReference>
<dbReference type="SMART" id="SM00092">
    <property type="entry name" value="RNAse_Pc"/>
    <property type="match status" value="1"/>
</dbReference>
<reference evidence="10" key="3">
    <citation type="submission" date="2025-09" db="UniProtKB">
        <authorList>
            <consortium name="Ensembl"/>
        </authorList>
    </citation>
    <scope>IDENTIFICATION</scope>
</reference>
<accession>A0A8C4SCQ3</accession>
<evidence type="ECO:0000256" key="7">
    <source>
        <dbReference type="ARBA" id="ARBA00023157"/>
    </source>
</evidence>
<evidence type="ECO:0000259" key="9">
    <source>
        <dbReference type="SMART" id="SM00092"/>
    </source>
</evidence>
<evidence type="ECO:0000256" key="3">
    <source>
        <dbReference type="ARBA" id="ARBA00022525"/>
    </source>
</evidence>
<evidence type="ECO:0000256" key="8">
    <source>
        <dbReference type="RuleBase" id="RU000651"/>
    </source>
</evidence>
<reference evidence="10" key="1">
    <citation type="submission" date="2021-06" db="EMBL/GenBank/DDBJ databases">
        <authorList>
            <consortium name="Wellcome Sanger Institute Data Sharing"/>
        </authorList>
    </citation>
    <scope>NUCLEOTIDE SEQUENCE [LARGE SCALE GENOMIC DNA]</scope>
</reference>
<proteinExistence type="inferred from homology"/>
<dbReference type="PANTHER" id="PTHR11437">
    <property type="entry name" value="RIBONUCLEASE"/>
    <property type="match status" value="1"/>
</dbReference>
<dbReference type="GO" id="GO:0005576">
    <property type="term" value="C:extracellular region"/>
    <property type="evidence" value="ECO:0007669"/>
    <property type="project" value="UniProtKB-SubCell"/>
</dbReference>
<protein>
    <recommendedName>
        <fullName evidence="9">Ribonuclease A-domain domain-containing protein</fullName>
    </recommendedName>
</protein>
<keyword evidence="3" id="KW-0964">Secreted</keyword>
<keyword evidence="11" id="KW-1185">Reference proteome</keyword>
<evidence type="ECO:0000256" key="4">
    <source>
        <dbReference type="ARBA" id="ARBA00022722"/>
    </source>
</evidence>
<evidence type="ECO:0000256" key="1">
    <source>
        <dbReference type="ARBA" id="ARBA00004613"/>
    </source>
</evidence>
<evidence type="ECO:0000256" key="2">
    <source>
        <dbReference type="ARBA" id="ARBA00005600"/>
    </source>
</evidence>
<dbReference type="GeneTree" id="ENSGT00940000157645"/>
<dbReference type="InterPro" id="IPR023411">
    <property type="entry name" value="RNaseA_AS"/>
</dbReference>
<evidence type="ECO:0000256" key="6">
    <source>
        <dbReference type="ARBA" id="ARBA00022801"/>
    </source>
</evidence>
<organism evidence="10 11">
    <name type="scientific">Erpetoichthys calabaricus</name>
    <name type="common">Rope fish</name>
    <name type="synonym">Calamoichthys calabaricus</name>
    <dbReference type="NCBI Taxonomy" id="27687"/>
    <lineage>
        <taxon>Eukaryota</taxon>
        <taxon>Metazoa</taxon>
        <taxon>Chordata</taxon>
        <taxon>Craniata</taxon>
        <taxon>Vertebrata</taxon>
        <taxon>Euteleostomi</taxon>
        <taxon>Actinopterygii</taxon>
        <taxon>Polypteriformes</taxon>
        <taxon>Polypteridae</taxon>
        <taxon>Erpetoichthys</taxon>
    </lineage>
</organism>
<dbReference type="Ensembl" id="ENSECRT00000012874.1">
    <property type="protein sequence ID" value="ENSECRP00000012657.1"/>
    <property type="gene ID" value="ENSECRG00000008449.1"/>
</dbReference>
<dbReference type="Pfam" id="PF00074">
    <property type="entry name" value="RnaseA"/>
    <property type="match status" value="1"/>
</dbReference>
<dbReference type="GO" id="GO:0003676">
    <property type="term" value="F:nucleic acid binding"/>
    <property type="evidence" value="ECO:0007669"/>
    <property type="project" value="InterPro"/>
</dbReference>
<evidence type="ECO:0000313" key="10">
    <source>
        <dbReference type="Ensembl" id="ENSECRP00000012657.1"/>
    </source>
</evidence>
<dbReference type="InterPro" id="IPR001427">
    <property type="entry name" value="RNaseA"/>
</dbReference>
<dbReference type="PROSITE" id="PS00127">
    <property type="entry name" value="RNASE_PANCREATIC"/>
    <property type="match status" value="1"/>
</dbReference>
<evidence type="ECO:0000256" key="5">
    <source>
        <dbReference type="ARBA" id="ARBA00022759"/>
    </source>
</evidence>
<dbReference type="SUPFAM" id="SSF54076">
    <property type="entry name" value="RNase A-like"/>
    <property type="match status" value="1"/>
</dbReference>
<evidence type="ECO:0000313" key="11">
    <source>
        <dbReference type="Proteomes" id="UP000694620"/>
    </source>
</evidence>
<keyword evidence="6 8" id="KW-0378">Hydrolase</keyword>
<comment type="subcellular location">
    <subcellularLocation>
        <location evidence="1">Secreted</location>
    </subcellularLocation>
</comment>
<dbReference type="InterPro" id="IPR036816">
    <property type="entry name" value="RNaseA-like_dom_sf"/>
</dbReference>
<dbReference type="GO" id="GO:0050830">
    <property type="term" value="P:defense response to Gram-positive bacterium"/>
    <property type="evidence" value="ECO:0007669"/>
    <property type="project" value="TreeGrafter"/>
</dbReference>
<name>A0A8C4SCQ3_ERPCA</name>
<dbReference type="GO" id="GO:0004540">
    <property type="term" value="F:RNA nuclease activity"/>
    <property type="evidence" value="ECO:0007669"/>
    <property type="project" value="TreeGrafter"/>
</dbReference>
<feature type="domain" description="Ribonuclease A-domain" evidence="9">
    <location>
        <begin position="4"/>
        <end position="127"/>
    </location>
</feature>
<dbReference type="Proteomes" id="UP000694620">
    <property type="component" value="Chromosome 1"/>
</dbReference>
<dbReference type="AlphaFoldDB" id="A0A8C4SCQ3"/>
<dbReference type="Gene3D" id="3.10.130.10">
    <property type="entry name" value="Ribonuclease A-like domain"/>
    <property type="match status" value="1"/>
</dbReference>
<dbReference type="InterPro" id="IPR023412">
    <property type="entry name" value="RNaseA_domain"/>
</dbReference>
<sequence>QNSNENGYQKFLRQHYDNPKTSNNNYCNAMMEMRCMTNLDPPAVNKCKEKNTFIHSTKNQIIAVCDKAGVPLGGNLRRSTKPFSVSTCKIHGDPNVHPCKYRGGGRDTRQIVIACENRLPVHLDETQIP</sequence>
<keyword evidence="5 8" id="KW-0255">Endonuclease</keyword>
<reference evidence="10" key="2">
    <citation type="submission" date="2025-08" db="UniProtKB">
        <authorList>
            <consortium name="Ensembl"/>
        </authorList>
    </citation>
    <scope>IDENTIFICATION</scope>
</reference>
<dbReference type="GO" id="GO:0004519">
    <property type="term" value="F:endonuclease activity"/>
    <property type="evidence" value="ECO:0007669"/>
    <property type="project" value="UniProtKB-KW"/>
</dbReference>
<comment type="similarity">
    <text evidence="2 8">Belongs to the pancreatic ribonuclease family.</text>
</comment>
<dbReference type="PANTHER" id="PTHR11437:SF10">
    <property type="entry name" value="ANGIOGENIN-RELATED"/>
    <property type="match status" value="1"/>
</dbReference>
<keyword evidence="7" id="KW-1015">Disulfide bond</keyword>
<dbReference type="GO" id="GO:0016787">
    <property type="term" value="F:hydrolase activity"/>
    <property type="evidence" value="ECO:0007669"/>
    <property type="project" value="UniProtKB-KW"/>
</dbReference>
<keyword evidence="4 8" id="KW-0540">Nuclease</keyword>